<dbReference type="AlphaFoldDB" id="A0A4R6SZ23"/>
<organism evidence="3 4">
    <name type="scientific">Pedobacter metabolipauper</name>
    <dbReference type="NCBI Taxonomy" id="425513"/>
    <lineage>
        <taxon>Bacteria</taxon>
        <taxon>Pseudomonadati</taxon>
        <taxon>Bacteroidota</taxon>
        <taxon>Sphingobacteriia</taxon>
        <taxon>Sphingobacteriales</taxon>
        <taxon>Sphingobacteriaceae</taxon>
        <taxon>Pedobacter</taxon>
    </lineage>
</organism>
<dbReference type="InterPro" id="IPR017937">
    <property type="entry name" value="Thioredoxin_CS"/>
</dbReference>
<proteinExistence type="predicted"/>
<dbReference type="InterPro" id="IPR036249">
    <property type="entry name" value="Thioredoxin-like_sf"/>
</dbReference>
<dbReference type="EMBL" id="SNYC01000003">
    <property type="protein sequence ID" value="TDQ11874.1"/>
    <property type="molecule type" value="Genomic_DNA"/>
</dbReference>
<dbReference type="Proteomes" id="UP000295620">
    <property type="component" value="Unassembled WGS sequence"/>
</dbReference>
<dbReference type="Gene3D" id="3.40.30.10">
    <property type="entry name" value="Glutaredoxin"/>
    <property type="match status" value="1"/>
</dbReference>
<evidence type="ECO:0000313" key="3">
    <source>
        <dbReference type="EMBL" id="TDQ11874.1"/>
    </source>
</evidence>
<protein>
    <submittedName>
        <fullName evidence="3">Thioredoxin-like protein</fullName>
    </submittedName>
</protein>
<gene>
    <name evidence="3" type="ORF">ATK78_1004</name>
</gene>
<dbReference type="PROSITE" id="PS00194">
    <property type="entry name" value="THIOREDOXIN_1"/>
    <property type="match status" value="1"/>
</dbReference>
<evidence type="ECO:0000256" key="1">
    <source>
        <dbReference type="ARBA" id="ARBA00023284"/>
    </source>
</evidence>
<dbReference type="SUPFAM" id="SSF52833">
    <property type="entry name" value="Thioredoxin-like"/>
    <property type="match status" value="1"/>
</dbReference>
<dbReference type="InterPro" id="IPR013766">
    <property type="entry name" value="Thioredoxin_domain"/>
</dbReference>
<name>A0A4R6SZ23_9SPHI</name>
<reference evidence="3 4" key="1">
    <citation type="submission" date="2019-03" db="EMBL/GenBank/DDBJ databases">
        <title>Genomic Encyclopedia of Archaeal and Bacterial Type Strains, Phase II (KMG-II): from individual species to whole genera.</title>
        <authorList>
            <person name="Goeker M."/>
        </authorList>
    </citation>
    <scope>NUCLEOTIDE SEQUENCE [LARGE SCALE GENOMIC DNA]</scope>
    <source>
        <strain evidence="3 4">DSM 19035</strain>
    </source>
</reference>
<accession>A0A4R6SZ23</accession>
<keyword evidence="1" id="KW-0676">Redox-active center</keyword>
<dbReference type="PROSITE" id="PS51352">
    <property type="entry name" value="THIOREDOXIN_2"/>
    <property type="match status" value="1"/>
</dbReference>
<comment type="caution">
    <text evidence="3">The sequence shown here is derived from an EMBL/GenBank/DDBJ whole genome shotgun (WGS) entry which is preliminary data.</text>
</comment>
<sequence length="366" mass="41775">MKPFYSTILFLFFALPMYAIDFFPGTYQQALLKAKTEDKQVLLYFTATWCGPCQYMQQMIFPDASITNYVTKNFVALKLDIDTEKGKRVYLKFKNVGIPDFYIINPDEVILKHLVGGVKLKQFKEFISNVGSPSSMMKPVSDVAALTKDSQLNAADDSVLKLPSDLTSGAQIRKPKPDSIADREYQIIMSRKPSRFMKMYYVAMFSKWKPGVSLGIRLNDMDHSERHYLPGYQFTYFMDYRARKFYFQPGLQFGVRSGSFSGIKHRLHHLDLPLVTGFKIGTHQYFQSGKQPIWFNVIPYAGLNLWSTKQPDAVIASGVIPEFGNFNYGAKLGFSLTMGSFMPSVGYDIGRYNQTYYLSFALILGK</sequence>
<evidence type="ECO:0000313" key="4">
    <source>
        <dbReference type="Proteomes" id="UP000295620"/>
    </source>
</evidence>
<dbReference type="RefSeq" id="WP_166664825.1">
    <property type="nucleotide sequence ID" value="NZ_SNYC01000003.1"/>
</dbReference>
<feature type="domain" description="Thioredoxin" evidence="2">
    <location>
        <begin position="9"/>
        <end position="132"/>
    </location>
</feature>
<dbReference type="Pfam" id="PF13899">
    <property type="entry name" value="Thioredoxin_7"/>
    <property type="match status" value="1"/>
</dbReference>
<evidence type="ECO:0000259" key="2">
    <source>
        <dbReference type="PROSITE" id="PS51352"/>
    </source>
</evidence>
<keyword evidence="4" id="KW-1185">Reference proteome</keyword>